<keyword evidence="9" id="KW-0325">Glycoprotein</keyword>
<keyword evidence="3" id="KW-0812">Transmembrane</keyword>
<keyword evidence="8" id="KW-0472">Membrane</keyword>
<dbReference type="AlphaFoldDB" id="A0AAV0U9N0"/>
<dbReference type="InterPro" id="IPR008928">
    <property type="entry name" value="6-hairpin_glycosidase_sf"/>
</dbReference>
<dbReference type="InterPro" id="IPR012341">
    <property type="entry name" value="6hp_glycosidase-like_sf"/>
</dbReference>
<feature type="domain" description="Glycosyl hydrolase family 63 C-terminal" evidence="12">
    <location>
        <begin position="45"/>
        <end position="208"/>
    </location>
</feature>
<keyword evidence="7" id="KW-1133">Transmembrane helix</keyword>
<dbReference type="PANTHER" id="PTHR10412:SF11">
    <property type="entry name" value="MANNOSYL-OLIGOSACCHARIDE GLUCOSIDASE"/>
    <property type="match status" value="1"/>
</dbReference>
<keyword evidence="5" id="KW-0256">Endoplasmic reticulum</keyword>
<dbReference type="EMBL" id="CANTFM010001009">
    <property type="protein sequence ID" value="CAI5733625.1"/>
    <property type="molecule type" value="Genomic_DNA"/>
</dbReference>
<evidence type="ECO:0000256" key="7">
    <source>
        <dbReference type="ARBA" id="ARBA00022989"/>
    </source>
</evidence>
<evidence type="ECO:0000256" key="3">
    <source>
        <dbReference type="ARBA" id="ARBA00022692"/>
    </source>
</evidence>
<dbReference type="SUPFAM" id="SSF48208">
    <property type="entry name" value="Six-hairpin glycosidases"/>
    <property type="match status" value="1"/>
</dbReference>
<evidence type="ECO:0000256" key="8">
    <source>
        <dbReference type="ARBA" id="ARBA00023136"/>
    </source>
</evidence>
<dbReference type="PANTHER" id="PTHR10412">
    <property type="entry name" value="MANNOSYL-OLIGOSACCHARIDE GLUCOSIDASE"/>
    <property type="match status" value="1"/>
</dbReference>
<sequence length="210" mass="23857">MCGHAHDHLSTIHLLLQAITSFQLRITLGDGRGGLQMLPVFIPRTIKLQHVKHVGYVSVFPLLLKLLPPDSLKLLALLKQVTDPAQLWSPFGLRSLSTRDQFFEQENAPGDNPYWRGAIWMNANYLALDALHHYAQQSTGSPFQAEFHSAYTALRANVIANVYYEYERTGYLWEQYSGDIHSGQQYGRGQRCHPFTGWTALVVNIMAEIY</sequence>
<dbReference type="Gene3D" id="1.50.10.10">
    <property type="match status" value="1"/>
</dbReference>
<dbReference type="EC" id="3.2.1.106" evidence="11"/>
<protein>
    <recommendedName>
        <fullName evidence="11">mannosyl-oligosaccharide glucosidase</fullName>
        <ecNumber evidence="11">3.2.1.106</ecNumber>
    </recommendedName>
</protein>
<evidence type="ECO:0000259" key="12">
    <source>
        <dbReference type="Pfam" id="PF03200"/>
    </source>
</evidence>
<dbReference type="InterPro" id="IPR004888">
    <property type="entry name" value="Glycoside_hydrolase_63"/>
</dbReference>
<dbReference type="InterPro" id="IPR031335">
    <property type="entry name" value="Glyco_hydro_63_C"/>
</dbReference>
<evidence type="ECO:0000256" key="2">
    <source>
        <dbReference type="ARBA" id="ARBA00010833"/>
    </source>
</evidence>
<dbReference type="GO" id="GO:0006487">
    <property type="term" value="P:protein N-linked glycosylation"/>
    <property type="evidence" value="ECO:0007669"/>
    <property type="project" value="TreeGrafter"/>
</dbReference>
<evidence type="ECO:0000256" key="10">
    <source>
        <dbReference type="ARBA" id="ARBA00023295"/>
    </source>
</evidence>
<comment type="caution">
    <text evidence="13">The sequence shown here is derived from an EMBL/GenBank/DDBJ whole genome shotgun (WGS) entry which is preliminary data.</text>
</comment>
<evidence type="ECO:0000256" key="11">
    <source>
        <dbReference type="ARBA" id="ARBA00038888"/>
    </source>
</evidence>
<gene>
    <name evidence="13" type="ORF">PDE001_LOCUS5459</name>
</gene>
<dbReference type="GO" id="GO:0005789">
    <property type="term" value="C:endoplasmic reticulum membrane"/>
    <property type="evidence" value="ECO:0007669"/>
    <property type="project" value="UniProtKB-SubCell"/>
</dbReference>
<dbReference type="Proteomes" id="UP001162029">
    <property type="component" value="Unassembled WGS sequence"/>
</dbReference>
<keyword evidence="14" id="KW-1185">Reference proteome</keyword>
<name>A0AAV0U9N0_9STRA</name>
<evidence type="ECO:0000256" key="4">
    <source>
        <dbReference type="ARBA" id="ARBA00022801"/>
    </source>
</evidence>
<evidence type="ECO:0000256" key="1">
    <source>
        <dbReference type="ARBA" id="ARBA00004648"/>
    </source>
</evidence>
<reference evidence="13" key="1">
    <citation type="submission" date="2022-12" db="EMBL/GenBank/DDBJ databases">
        <authorList>
            <person name="Webb A."/>
        </authorList>
    </citation>
    <scope>NUCLEOTIDE SEQUENCE</scope>
    <source>
        <strain evidence="13">Pd1</strain>
    </source>
</reference>
<dbReference type="Pfam" id="PF03200">
    <property type="entry name" value="Glyco_hydro_63"/>
    <property type="match status" value="1"/>
</dbReference>
<proteinExistence type="inferred from homology"/>
<evidence type="ECO:0000313" key="14">
    <source>
        <dbReference type="Proteomes" id="UP001162029"/>
    </source>
</evidence>
<organism evidence="13 14">
    <name type="scientific">Peronospora destructor</name>
    <dbReference type="NCBI Taxonomy" id="86335"/>
    <lineage>
        <taxon>Eukaryota</taxon>
        <taxon>Sar</taxon>
        <taxon>Stramenopiles</taxon>
        <taxon>Oomycota</taxon>
        <taxon>Peronosporomycetes</taxon>
        <taxon>Peronosporales</taxon>
        <taxon>Peronosporaceae</taxon>
        <taxon>Peronospora</taxon>
    </lineage>
</organism>
<evidence type="ECO:0000256" key="9">
    <source>
        <dbReference type="ARBA" id="ARBA00023180"/>
    </source>
</evidence>
<comment type="subcellular location">
    <subcellularLocation>
        <location evidence="1">Endoplasmic reticulum membrane</location>
        <topology evidence="1">Single-pass type II membrane protein</topology>
    </subcellularLocation>
</comment>
<keyword evidence="10" id="KW-0326">Glycosidase</keyword>
<evidence type="ECO:0000256" key="6">
    <source>
        <dbReference type="ARBA" id="ARBA00022968"/>
    </source>
</evidence>
<evidence type="ECO:0000313" key="13">
    <source>
        <dbReference type="EMBL" id="CAI5733625.1"/>
    </source>
</evidence>
<dbReference type="GO" id="GO:0009311">
    <property type="term" value="P:oligosaccharide metabolic process"/>
    <property type="evidence" value="ECO:0007669"/>
    <property type="project" value="InterPro"/>
</dbReference>
<evidence type="ECO:0000256" key="5">
    <source>
        <dbReference type="ARBA" id="ARBA00022824"/>
    </source>
</evidence>
<keyword evidence="4" id="KW-0378">Hydrolase</keyword>
<dbReference type="GO" id="GO:0004573">
    <property type="term" value="F:Glc3Man9GlcNAc2 oligosaccharide glucosidase activity"/>
    <property type="evidence" value="ECO:0007669"/>
    <property type="project" value="UniProtKB-EC"/>
</dbReference>
<accession>A0AAV0U9N0</accession>
<keyword evidence="6" id="KW-0735">Signal-anchor</keyword>
<comment type="similarity">
    <text evidence="2">Belongs to the glycosyl hydrolase 63 family.</text>
</comment>